<dbReference type="PANTHER" id="PTHR46986">
    <property type="entry name" value="ENDORIBONUCLEASE YBEY, CHLOROPLASTIC"/>
    <property type="match status" value="1"/>
</dbReference>
<keyword evidence="6 9" id="KW-0255">Endonuclease</keyword>
<evidence type="ECO:0000256" key="5">
    <source>
        <dbReference type="ARBA" id="ARBA00022723"/>
    </source>
</evidence>
<keyword evidence="2 9" id="KW-0690">Ribosome biogenesis</keyword>
<dbReference type="GO" id="GO:0008270">
    <property type="term" value="F:zinc ion binding"/>
    <property type="evidence" value="ECO:0007669"/>
    <property type="project" value="UniProtKB-UniRule"/>
</dbReference>
<protein>
    <recommendedName>
        <fullName evidence="9">Endoribonuclease YbeY</fullName>
        <ecNumber evidence="9">3.1.-.-</ecNumber>
    </recommendedName>
</protein>
<name>A0A6G7KD65_9LACT</name>
<evidence type="ECO:0000256" key="2">
    <source>
        <dbReference type="ARBA" id="ARBA00022517"/>
    </source>
</evidence>
<keyword evidence="11" id="KW-1185">Reference proteome</keyword>
<comment type="cofactor">
    <cofactor evidence="9">
        <name>Zn(2+)</name>
        <dbReference type="ChEBI" id="CHEBI:29105"/>
    </cofactor>
    <text evidence="9">Binds 1 zinc ion.</text>
</comment>
<keyword evidence="7 9" id="KW-0378">Hydrolase</keyword>
<dbReference type="RefSeq" id="WP_076768629.1">
    <property type="nucleotide sequence ID" value="NZ_CP049740.1"/>
</dbReference>
<evidence type="ECO:0000313" key="10">
    <source>
        <dbReference type="EMBL" id="QII83206.1"/>
    </source>
</evidence>
<evidence type="ECO:0000256" key="3">
    <source>
        <dbReference type="ARBA" id="ARBA00022552"/>
    </source>
</evidence>
<evidence type="ECO:0000256" key="4">
    <source>
        <dbReference type="ARBA" id="ARBA00022722"/>
    </source>
</evidence>
<dbReference type="GO" id="GO:0006364">
    <property type="term" value="P:rRNA processing"/>
    <property type="evidence" value="ECO:0007669"/>
    <property type="project" value="UniProtKB-UniRule"/>
</dbReference>
<feature type="binding site" evidence="9">
    <location>
        <position position="128"/>
    </location>
    <ligand>
        <name>Zn(2+)</name>
        <dbReference type="ChEBI" id="CHEBI:29105"/>
        <note>catalytic</note>
    </ligand>
</feature>
<dbReference type="Gene3D" id="3.40.390.30">
    <property type="entry name" value="Metalloproteases ('zincins'), catalytic domain"/>
    <property type="match status" value="1"/>
</dbReference>
<dbReference type="HAMAP" id="MF_00009">
    <property type="entry name" value="Endoribonucl_YbeY"/>
    <property type="match status" value="1"/>
</dbReference>
<evidence type="ECO:0000256" key="8">
    <source>
        <dbReference type="ARBA" id="ARBA00022833"/>
    </source>
</evidence>
<gene>
    <name evidence="9 10" type="primary">ybeY</name>
    <name evidence="10" type="ORF">G7057_11240</name>
</gene>
<dbReference type="InterPro" id="IPR020549">
    <property type="entry name" value="YbeY_CS"/>
</dbReference>
<feature type="binding site" evidence="9">
    <location>
        <position position="124"/>
    </location>
    <ligand>
        <name>Zn(2+)</name>
        <dbReference type="ChEBI" id="CHEBI:29105"/>
        <note>catalytic</note>
    </ligand>
</feature>
<dbReference type="PROSITE" id="PS01306">
    <property type="entry name" value="UPF0054"/>
    <property type="match status" value="1"/>
</dbReference>
<reference evidence="10 11" key="1">
    <citation type="journal article" date="2017" name="Int. J. Syst. Evol. Microbiol.">
        <title>Jeotgalibaca porci sp. nov. and Jeotgalibaca arthritidis sp. nov., isolated from pigs, and emended description of the genus Jeotgalibaca.</title>
        <authorList>
            <person name="Zamora L."/>
            <person name="Perez-Sancho M."/>
            <person name="Dominguez L."/>
            <person name="Fernandez-Garayzabal J.F."/>
            <person name="Vela A.I."/>
        </authorList>
    </citation>
    <scope>NUCLEOTIDE SEQUENCE [LARGE SCALE GENOMIC DNA]</scope>
    <source>
        <strain evidence="10 11">CECT 9157</strain>
    </source>
</reference>
<feature type="binding site" evidence="9">
    <location>
        <position position="134"/>
    </location>
    <ligand>
        <name>Zn(2+)</name>
        <dbReference type="ChEBI" id="CHEBI:29105"/>
        <note>catalytic</note>
    </ligand>
</feature>
<dbReference type="Pfam" id="PF02130">
    <property type="entry name" value="YbeY"/>
    <property type="match status" value="1"/>
</dbReference>
<dbReference type="InterPro" id="IPR023091">
    <property type="entry name" value="MetalPrtase_cat_dom_sf_prd"/>
</dbReference>
<organism evidence="10 11">
    <name type="scientific">Jeotgalibaca arthritidis</name>
    <dbReference type="NCBI Taxonomy" id="1868794"/>
    <lineage>
        <taxon>Bacteria</taxon>
        <taxon>Bacillati</taxon>
        <taxon>Bacillota</taxon>
        <taxon>Bacilli</taxon>
        <taxon>Lactobacillales</taxon>
        <taxon>Carnobacteriaceae</taxon>
        <taxon>Jeotgalibaca</taxon>
    </lineage>
</organism>
<dbReference type="EMBL" id="CP049740">
    <property type="protein sequence ID" value="QII83206.1"/>
    <property type="molecule type" value="Genomic_DNA"/>
</dbReference>
<dbReference type="InterPro" id="IPR002036">
    <property type="entry name" value="YbeY"/>
</dbReference>
<dbReference type="GO" id="GO:0004222">
    <property type="term" value="F:metalloendopeptidase activity"/>
    <property type="evidence" value="ECO:0007669"/>
    <property type="project" value="InterPro"/>
</dbReference>
<keyword evidence="3 9" id="KW-0698">rRNA processing</keyword>
<keyword evidence="5 9" id="KW-0479">Metal-binding</keyword>
<accession>A0A6G7KD65</accession>
<evidence type="ECO:0000256" key="9">
    <source>
        <dbReference type="HAMAP-Rule" id="MF_00009"/>
    </source>
</evidence>
<evidence type="ECO:0000256" key="1">
    <source>
        <dbReference type="ARBA" id="ARBA00010875"/>
    </source>
</evidence>
<comment type="similarity">
    <text evidence="1 9">Belongs to the endoribonuclease YbeY family.</text>
</comment>
<keyword evidence="4 9" id="KW-0540">Nuclease</keyword>
<dbReference type="GO" id="GO:0004521">
    <property type="term" value="F:RNA endonuclease activity"/>
    <property type="evidence" value="ECO:0007669"/>
    <property type="project" value="UniProtKB-UniRule"/>
</dbReference>
<keyword evidence="8 9" id="KW-0862">Zinc</keyword>
<dbReference type="NCBIfam" id="TIGR00043">
    <property type="entry name" value="rRNA maturation RNase YbeY"/>
    <property type="match status" value="1"/>
</dbReference>
<dbReference type="EC" id="3.1.-.-" evidence="9"/>
<evidence type="ECO:0000256" key="7">
    <source>
        <dbReference type="ARBA" id="ARBA00022801"/>
    </source>
</evidence>
<dbReference type="SUPFAM" id="SSF55486">
    <property type="entry name" value="Metalloproteases ('zincins'), catalytic domain"/>
    <property type="match status" value="1"/>
</dbReference>
<comment type="subcellular location">
    <subcellularLocation>
        <location evidence="9">Cytoplasm</location>
    </subcellularLocation>
</comment>
<dbReference type="PANTHER" id="PTHR46986:SF1">
    <property type="entry name" value="ENDORIBONUCLEASE YBEY, CHLOROPLASTIC"/>
    <property type="match status" value="1"/>
</dbReference>
<dbReference type="KEGG" id="jar:G7057_11240"/>
<proteinExistence type="inferred from homology"/>
<sequence length="160" mass="18365">MDIDVIDETSRVSEKDEALVLDIISFAATYLDLPPHSELSLSFVDNERIREINRDYRNKDQATDVISFALNDDEEDDFPVNLETLGDDFPMNLGDIIISIDKTAEQAESYGHSFERELGFLALHGFLHLNGYDHMTEEDEKEMFGLQKEILDAYGLKREE</sequence>
<dbReference type="Proteomes" id="UP000501451">
    <property type="component" value="Chromosome"/>
</dbReference>
<evidence type="ECO:0000313" key="11">
    <source>
        <dbReference type="Proteomes" id="UP000501451"/>
    </source>
</evidence>
<comment type="function">
    <text evidence="9">Single strand-specific metallo-endoribonuclease involved in late-stage 70S ribosome quality control and in maturation of the 3' terminus of the 16S rRNA.</text>
</comment>
<dbReference type="GO" id="GO:0005737">
    <property type="term" value="C:cytoplasm"/>
    <property type="evidence" value="ECO:0007669"/>
    <property type="project" value="UniProtKB-SubCell"/>
</dbReference>
<dbReference type="AlphaFoldDB" id="A0A6G7KD65"/>
<keyword evidence="9" id="KW-0963">Cytoplasm</keyword>
<evidence type="ECO:0000256" key="6">
    <source>
        <dbReference type="ARBA" id="ARBA00022759"/>
    </source>
</evidence>